<evidence type="ECO:0008006" key="3">
    <source>
        <dbReference type="Google" id="ProtNLM"/>
    </source>
</evidence>
<evidence type="ECO:0000313" key="1">
    <source>
        <dbReference type="EMBL" id="UWX04934.1"/>
    </source>
</evidence>
<protein>
    <recommendedName>
        <fullName evidence="3">Flagellar protein FliT</fullName>
    </recommendedName>
</protein>
<dbReference type="Proteomes" id="UP001058120">
    <property type="component" value="Chromosome"/>
</dbReference>
<organism evidence="1 2">
    <name type="scientific">Taurinivorans muris</name>
    <dbReference type="NCBI Taxonomy" id="2787751"/>
    <lineage>
        <taxon>Bacteria</taxon>
        <taxon>Pseudomonadati</taxon>
        <taxon>Thermodesulfobacteriota</taxon>
        <taxon>Desulfovibrionia</taxon>
        <taxon>Desulfovibrionales</taxon>
        <taxon>Desulfovibrionaceae</taxon>
        <taxon>Taurinivorans</taxon>
    </lineage>
</organism>
<evidence type="ECO:0000313" key="2">
    <source>
        <dbReference type="Proteomes" id="UP001058120"/>
    </source>
</evidence>
<reference evidence="1" key="1">
    <citation type="submission" date="2020-12" db="EMBL/GenBank/DDBJ databases">
        <title>Taurinivorans muris gen. nov., sp. nov., fundamental and realized metabolic niche of a ubiquitous sulfidogenic bacterium in the murine intestine.</title>
        <authorList>
            <person name="Ye H."/>
            <person name="Hanson B.T."/>
            <person name="Loy A."/>
        </authorList>
    </citation>
    <scope>NUCLEOTIDE SEQUENCE</scope>
    <source>
        <strain evidence="1">LT0009</strain>
    </source>
</reference>
<accession>A0ABY5XYG8</accession>
<proteinExistence type="predicted"/>
<gene>
    <name evidence="1" type="ORF">JBF11_05455</name>
</gene>
<sequence length="107" mass="12442">MMSSLTLLDRMLIIAQFELEAMQQGDVDGAISFFEERVALLDQLQVNQDENSEDCKMKLLALQGFHQIIYEEGLKLKEQIRQNLLESRVQRSASKRYANARGLNFYR</sequence>
<name>A0ABY5XYG8_9BACT</name>
<dbReference type="EMBL" id="CP065938">
    <property type="protein sequence ID" value="UWX04934.1"/>
    <property type="molecule type" value="Genomic_DNA"/>
</dbReference>
<dbReference type="RefSeq" id="WP_334314489.1">
    <property type="nucleotide sequence ID" value="NZ_CP065938.1"/>
</dbReference>
<keyword evidence="2" id="KW-1185">Reference proteome</keyword>